<dbReference type="SUPFAM" id="SSF46785">
    <property type="entry name" value="Winged helix' DNA-binding domain"/>
    <property type="match status" value="1"/>
</dbReference>
<dbReference type="InterPro" id="IPR000847">
    <property type="entry name" value="LysR_HTH_N"/>
</dbReference>
<evidence type="ECO:0000256" key="3">
    <source>
        <dbReference type="ARBA" id="ARBA00023125"/>
    </source>
</evidence>
<dbReference type="InterPro" id="IPR036388">
    <property type="entry name" value="WH-like_DNA-bd_sf"/>
</dbReference>
<protein>
    <submittedName>
        <fullName evidence="6">LysR family transcriptional regulator</fullName>
    </submittedName>
</protein>
<feature type="domain" description="HTH lysR-type" evidence="5">
    <location>
        <begin position="1"/>
        <end position="58"/>
    </location>
</feature>
<dbReference type="Gene3D" id="3.40.190.290">
    <property type="match status" value="1"/>
</dbReference>
<dbReference type="PANTHER" id="PTHR30346">
    <property type="entry name" value="TRANSCRIPTIONAL DUAL REGULATOR HCAR-RELATED"/>
    <property type="match status" value="1"/>
</dbReference>
<evidence type="ECO:0000259" key="5">
    <source>
        <dbReference type="PROSITE" id="PS50931"/>
    </source>
</evidence>
<dbReference type="Pfam" id="PF03466">
    <property type="entry name" value="LysR_substrate"/>
    <property type="match status" value="1"/>
</dbReference>
<evidence type="ECO:0000256" key="4">
    <source>
        <dbReference type="ARBA" id="ARBA00023163"/>
    </source>
</evidence>
<dbReference type="Pfam" id="PF00126">
    <property type="entry name" value="HTH_1"/>
    <property type="match status" value="1"/>
</dbReference>
<sequence>MDLRQLEYFVAVAETGSFTRAAERVHITQSGVSAQIKALEHELGAELFVRSGRTARLTEAGAVALRHARAALGSTLDLRDAIDDVKGLVRGRLTIGMVTGCEITPLFDALAAFHREHPGVELDLAEANSDQLVTAVRTGALDVALAGLAGEPPEHPAARVIASERLVALTAPGSRLARDRGHPAKPDGVTIAGLTSYPIVCLPRGTGIRDVLDRAGTAEIGLRPEVALVATSPDTVAGLARRGLGVAILSESMAEANPDLVAVPIEGVALAALLALVWQDRRNPALAAFLRHCEKAFG</sequence>
<reference evidence="6" key="1">
    <citation type="submission" date="2021-01" db="EMBL/GenBank/DDBJ databases">
        <title>Whole genome shotgun sequence of Actinoplanes siamensis NBRC 109076.</title>
        <authorList>
            <person name="Komaki H."/>
            <person name="Tamura T."/>
        </authorList>
    </citation>
    <scope>NUCLEOTIDE SEQUENCE</scope>
    <source>
        <strain evidence="6">NBRC 109076</strain>
    </source>
</reference>
<gene>
    <name evidence="6" type="ORF">Asi03nite_69290</name>
</gene>
<accession>A0A919NEG8</accession>
<dbReference type="FunFam" id="1.10.10.10:FF:000001">
    <property type="entry name" value="LysR family transcriptional regulator"/>
    <property type="match status" value="1"/>
</dbReference>
<keyword evidence="3" id="KW-0238">DNA-binding</keyword>
<dbReference type="AlphaFoldDB" id="A0A919NEG8"/>
<keyword evidence="2" id="KW-0805">Transcription regulation</keyword>
<dbReference type="PRINTS" id="PR00039">
    <property type="entry name" value="HTHLYSR"/>
</dbReference>
<proteinExistence type="inferred from homology"/>
<dbReference type="RefSeq" id="WP_203684698.1">
    <property type="nucleotide sequence ID" value="NZ_BOMW01000084.1"/>
</dbReference>
<dbReference type="GO" id="GO:0003677">
    <property type="term" value="F:DNA binding"/>
    <property type="evidence" value="ECO:0007669"/>
    <property type="project" value="UniProtKB-KW"/>
</dbReference>
<dbReference type="EMBL" id="BOMW01000084">
    <property type="protein sequence ID" value="GIF09391.1"/>
    <property type="molecule type" value="Genomic_DNA"/>
</dbReference>
<name>A0A919NEG8_9ACTN</name>
<dbReference type="Gene3D" id="1.10.10.10">
    <property type="entry name" value="Winged helix-like DNA-binding domain superfamily/Winged helix DNA-binding domain"/>
    <property type="match status" value="1"/>
</dbReference>
<dbReference type="InterPro" id="IPR005119">
    <property type="entry name" value="LysR_subst-bd"/>
</dbReference>
<keyword evidence="4" id="KW-0804">Transcription</keyword>
<evidence type="ECO:0000256" key="1">
    <source>
        <dbReference type="ARBA" id="ARBA00009437"/>
    </source>
</evidence>
<evidence type="ECO:0000313" key="6">
    <source>
        <dbReference type="EMBL" id="GIF09391.1"/>
    </source>
</evidence>
<organism evidence="6 7">
    <name type="scientific">Actinoplanes siamensis</name>
    <dbReference type="NCBI Taxonomy" id="1223317"/>
    <lineage>
        <taxon>Bacteria</taxon>
        <taxon>Bacillati</taxon>
        <taxon>Actinomycetota</taxon>
        <taxon>Actinomycetes</taxon>
        <taxon>Micromonosporales</taxon>
        <taxon>Micromonosporaceae</taxon>
        <taxon>Actinoplanes</taxon>
    </lineage>
</organism>
<dbReference type="PROSITE" id="PS50931">
    <property type="entry name" value="HTH_LYSR"/>
    <property type="match status" value="1"/>
</dbReference>
<evidence type="ECO:0000256" key="2">
    <source>
        <dbReference type="ARBA" id="ARBA00023015"/>
    </source>
</evidence>
<dbReference type="Proteomes" id="UP000629619">
    <property type="component" value="Unassembled WGS sequence"/>
</dbReference>
<dbReference type="GO" id="GO:0003700">
    <property type="term" value="F:DNA-binding transcription factor activity"/>
    <property type="evidence" value="ECO:0007669"/>
    <property type="project" value="InterPro"/>
</dbReference>
<dbReference type="PANTHER" id="PTHR30346:SF28">
    <property type="entry name" value="HTH-TYPE TRANSCRIPTIONAL REGULATOR CYNR"/>
    <property type="match status" value="1"/>
</dbReference>
<comment type="caution">
    <text evidence="6">The sequence shown here is derived from an EMBL/GenBank/DDBJ whole genome shotgun (WGS) entry which is preliminary data.</text>
</comment>
<dbReference type="SUPFAM" id="SSF53850">
    <property type="entry name" value="Periplasmic binding protein-like II"/>
    <property type="match status" value="1"/>
</dbReference>
<comment type="similarity">
    <text evidence="1">Belongs to the LysR transcriptional regulatory family.</text>
</comment>
<dbReference type="GO" id="GO:0032993">
    <property type="term" value="C:protein-DNA complex"/>
    <property type="evidence" value="ECO:0007669"/>
    <property type="project" value="TreeGrafter"/>
</dbReference>
<evidence type="ECO:0000313" key="7">
    <source>
        <dbReference type="Proteomes" id="UP000629619"/>
    </source>
</evidence>
<dbReference type="InterPro" id="IPR036390">
    <property type="entry name" value="WH_DNA-bd_sf"/>
</dbReference>
<keyword evidence="7" id="KW-1185">Reference proteome</keyword>